<dbReference type="GO" id="GO:0005829">
    <property type="term" value="C:cytosol"/>
    <property type="evidence" value="ECO:0007669"/>
    <property type="project" value="TreeGrafter"/>
</dbReference>
<dbReference type="PROSITE" id="PS00583">
    <property type="entry name" value="PFKB_KINASES_1"/>
    <property type="match status" value="1"/>
</dbReference>
<dbReference type="EMBL" id="JAAGXA010000004">
    <property type="protein sequence ID" value="NEN77970.1"/>
    <property type="molecule type" value="Genomic_DNA"/>
</dbReference>
<evidence type="ECO:0000259" key="3">
    <source>
        <dbReference type="Pfam" id="PF00294"/>
    </source>
</evidence>
<keyword evidence="2" id="KW-0418">Kinase</keyword>
<name>A0A6P0HI58_9ACTN</name>
<comment type="caution">
    <text evidence="4">The sequence shown here is derived from an EMBL/GenBank/DDBJ whole genome shotgun (WGS) entry which is preliminary data.</text>
</comment>
<organism evidence="4 5">
    <name type="scientific">Nocardioides zeae</name>
    <dbReference type="NCBI Taxonomy" id="1457234"/>
    <lineage>
        <taxon>Bacteria</taxon>
        <taxon>Bacillati</taxon>
        <taxon>Actinomycetota</taxon>
        <taxon>Actinomycetes</taxon>
        <taxon>Propionibacteriales</taxon>
        <taxon>Nocardioidaceae</taxon>
        <taxon>Nocardioides</taxon>
    </lineage>
</organism>
<reference evidence="4 5" key="1">
    <citation type="journal article" date="2014" name="Int. J. Syst. Evol. Microbiol.">
        <title>Nocardioides zeae sp. nov., isolated from the stem of Zea mays.</title>
        <authorList>
            <person name="Glaeser S.P."/>
            <person name="McInroy J.A."/>
            <person name="Busse H.J."/>
            <person name="Kampfer P."/>
        </authorList>
    </citation>
    <scope>NUCLEOTIDE SEQUENCE [LARGE SCALE GENOMIC DNA]</scope>
    <source>
        <strain evidence="4 5">JCM 30728</strain>
    </source>
</reference>
<dbReference type="Proteomes" id="UP000468687">
    <property type="component" value="Unassembled WGS sequence"/>
</dbReference>
<dbReference type="GO" id="GO:0016301">
    <property type="term" value="F:kinase activity"/>
    <property type="evidence" value="ECO:0007669"/>
    <property type="project" value="UniProtKB-KW"/>
</dbReference>
<dbReference type="SUPFAM" id="SSF53613">
    <property type="entry name" value="Ribokinase-like"/>
    <property type="match status" value="1"/>
</dbReference>
<dbReference type="AlphaFoldDB" id="A0A6P0HI58"/>
<keyword evidence="5" id="KW-1185">Reference proteome</keyword>
<evidence type="ECO:0000256" key="2">
    <source>
        <dbReference type="ARBA" id="ARBA00022777"/>
    </source>
</evidence>
<dbReference type="RefSeq" id="WP_163771351.1">
    <property type="nucleotide sequence ID" value="NZ_JAAGXA010000004.1"/>
</dbReference>
<protein>
    <recommendedName>
        <fullName evidence="3">Carbohydrate kinase PfkB domain-containing protein</fullName>
    </recommendedName>
</protein>
<evidence type="ECO:0000313" key="5">
    <source>
        <dbReference type="Proteomes" id="UP000468687"/>
    </source>
</evidence>
<keyword evidence="1" id="KW-0808">Transferase</keyword>
<dbReference type="InterPro" id="IPR011611">
    <property type="entry name" value="PfkB_dom"/>
</dbReference>
<accession>A0A6P0HI58</accession>
<sequence>MTPSPHVTCIGGAVVDRSYRLGGPVVLGTSNAATGATSFGGVARNVAENLSRLGTRAALVSVVGDDVPGRALLDDLDRLGVDRWAVRPLAGQTTATSAAVRGPDGELVVGANDLRAFDEITPDRVAEPLSRVDPGAWVFADATLPSATQTRLATARRTRGFRLAVDTVATSKAPRLPADLGAIDVLFTNVEEARALLADRGRGLPPGAGDTDPDAVVEALLATGVRAVVLTLGPAGQVVGHADVRVRTPVVPASVVDTNGVGDALVGATLADLVRGVPLVDAVRSGAAAAALTTETASSVNPALSPALVASRRVVPEGVA</sequence>
<dbReference type="InterPro" id="IPR029056">
    <property type="entry name" value="Ribokinase-like"/>
</dbReference>
<dbReference type="Pfam" id="PF00294">
    <property type="entry name" value="PfkB"/>
    <property type="match status" value="1"/>
</dbReference>
<dbReference type="PANTHER" id="PTHR10584:SF166">
    <property type="entry name" value="RIBOKINASE"/>
    <property type="match status" value="1"/>
</dbReference>
<dbReference type="InterPro" id="IPR002173">
    <property type="entry name" value="Carboh/pur_kinase_PfkB_CS"/>
</dbReference>
<evidence type="ECO:0000313" key="4">
    <source>
        <dbReference type="EMBL" id="NEN77970.1"/>
    </source>
</evidence>
<gene>
    <name evidence="4" type="ORF">G3T38_06740</name>
</gene>
<dbReference type="Gene3D" id="3.40.1190.20">
    <property type="match status" value="1"/>
</dbReference>
<evidence type="ECO:0000256" key="1">
    <source>
        <dbReference type="ARBA" id="ARBA00022679"/>
    </source>
</evidence>
<dbReference type="PANTHER" id="PTHR10584">
    <property type="entry name" value="SUGAR KINASE"/>
    <property type="match status" value="1"/>
</dbReference>
<proteinExistence type="predicted"/>
<feature type="domain" description="Carbohydrate kinase PfkB" evidence="3">
    <location>
        <begin position="7"/>
        <end position="302"/>
    </location>
</feature>